<feature type="compositionally biased region" description="Basic and acidic residues" evidence="4">
    <location>
        <begin position="177"/>
        <end position="188"/>
    </location>
</feature>
<dbReference type="GeneID" id="106815474"/>
<dbReference type="PANTHER" id="PTHR10972:SF209">
    <property type="entry name" value="OXYSTEROL-BINDING PROTEIN"/>
    <property type="match status" value="1"/>
</dbReference>
<keyword evidence="3" id="KW-0445">Lipid transport</keyword>
<dbReference type="PROSITE" id="PS01013">
    <property type="entry name" value="OSBP"/>
    <property type="match status" value="1"/>
</dbReference>
<proteinExistence type="inferred from homology"/>
<accession>A0ABM1ETA2</accession>
<dbReference type="InterPro" id="IPR018494">
    <property type="entry name" value="Oxysterol-bd_CS"/>
</dbReference>
<evidence type="ECO:0000256" key="1">
    <source>
        <dbReference type="ARBA" id="ARBA00023121"/>
    </source>
</evidence>
<evidence type="ECO:0000256" key="3">
    <source>
        <dbReference type="RuleBase" id="RU003845"/>
    </source>
</evidence>
<dbReference type="Gene3D" id="2.40.160.120">
    <property type="match status" value="1"/>
</dbReference>
<keyword evidence="1" id="KW-0446">Lipid-binding</keyword>
<feature type="region of interest" description="Disordered" evidence="4">
    <location>
        <begin position="173"/>
        <end position="202"/>
    </location>
</feature>
<evidence type="ECO:0000313" key="5">
    <source>
        <dbReference type="Proteomes" id="UP000695022"/>
    </source>
</evidence>
<keyword evidence="5" id="KW-1185">Reference proteome</keyword>
<sequence>MTSHHVKLNFVTLRFRPQHGFRICIEQVSHHPPISAIHAESTTGLWRLNVAIHPKLSFWGKHISVTPKGQVTVELYSRKEIYTWNHADVIIHNIIIGTIWIERVGTIKIVNHSNKHKVQLNFKKCGWFGTAGLHRVEGCLTNNEKKKLVSLYGKWNQVLYSTDPQTYELHLANRQGEQAEEKNGKEEKWEEGDDEEKKPDEKCPEITRLPNSTELWLQERRLEKTEENYFFSHFTMLLNEQLSPERMRTLPPTDCRFRPDMRYMEMGDLDGATAAKSALEEKQRETTYRMKKSGEHWKPRWFKECTHPQTGNSDWIYVGGYWDRNFTRCPDIF</sequence>
<keyword evidence="3" id="KW-0813">Transport</keyword>
<comment type="similarity">
    <text evidence="2">Belongs to the OSBP family.</text>
</comment>
<evidence type="ECO:0000256" key="4">
    <source>
        <dbReference type="SAM" id="MobiDB-lite"/>
    </source>
</evidence>
<dbReference type="Proteomes" id="UP000695022">
    <property type="component" value="Unplaced"/>
</dbReference>
<reference evidence="6" key="1">
    <citation type="submission" date="2025-08" db="UniProtKB">
        <authorList>
            <consortium name="RefSeq"/>
        </authorList>
    </citation>
    <scope>IDENTIFICATION</scope>
</reference>
<dbReference type="InterPro" id="IPR000648">
    <property type="entry name" value="Oxysterol-bd"/>
</dbReference>
<gene>
    <name evidence="6" type="primary">LOC106815474</name>
</gene>
<dbReference type="SUPFAM" id="SSF144000">
    <property type="entry name" value="Oxysterol-binding protein-like"/>
    <property type="match status" value="1"/>
</dbReference>
<dbReference type="InterPro" id="IPR037239">
    <property type="entry name" value="OSBP_sf"/>
</dbReference>
<evidence type="ECO:0000256" key="2">
    <source>
        <dbReference type="RuleBase" id="RU003844"/>
    </source>
</evidence>
<evidence type="ECO:0000313" key="6">
    <source>
        <dbReference type="RefSeq" id="XP_014675423.1"/>
    </source>
</evidence>
<dbReference type="PANTHER" id="PTHR10972">
    <property type="entry name" value="OXYSTEROL-BINDING PROTEIN-RELATED"/>
    <property type="match status" value="1"/>
</dbReference>
<dbReference type="RefSeq" id="XP_014675423.1">
    <property type="nucleotide sequence ID" value="XM_014819937.1"/>
</dbReference>
<name>A0ABM1ETA2_PRICU</name>
<organism evidence="5 6">
    <name type="scientific">Priapulus caudatus</name>
    <name type="common">Priapulid worm</name>
    <dbReference type="NCBI Taxonomy" id="37621"/>
    <lineage>
        <taxon>Eukaryota</taxon>
        <taxon>Metazoa</taxon>
        <taxon>Ecdysozoa</taxon>
        <taxon>Scalidophora</taxon>
        <taxon>Priapulida</taxon>
        <taxon>Priapulimorpha</taxon>
        <taxon>Priapulimorphida</taxon>
        <taxon>Priapulidae</taxon>
        <taxon>Priapulus</taxon>
    </lineage>
</organism>
<dbReference type="Gene3D" id="3.30.70.3490">
    <property type="match status" value="1"/>
</dbReference>
<dbReference type="Pfam" id="PF01237">
    <property type="entry name" value="Oxysterol_BP"/>
    <property type="match status" value="1"/>
</dbReference>
<protein>
    <recommendedName>
        <fullName evidence="3">Oxysterol-binding protein</fullName>
    </recommendedName>
</protein>